<evidence type="ECO:0000313" key="22">
    <source>
        <dbReference type="Proteomes" id="UP000245884"/>
    </source>
</evidence>
<feature type="region of interest" description="Disordered" evidence="17">
    <location>
        <begin position="559"/>
        <end position="618"/>
    </location>
</feature>
<name>A0A316UP87_9BASI</name>
<feature type="region of interest" description="Disordered" evidence="17">
    <location>
        <begin position="507"/>
        <end position="528"/>
    </location>
</feature>
<keyword evidence="8" id="KW-0805">Transcription regulation</keyword>
<feature type="compositionally biased region" description="Basic residues" evidence="17">
    <location>
        <begin position="323"/>
        <end position="340"/>
    </location>
</feature>
<dbReference type="FunFam" id="3.40.50.10810:FF:000022">
    <property type="entry name" value="Blast:Putative DNA helicase Ino80"/>
    <property type="match status" value="1"/>
</dbReference>
<dbReference type="GO" id="GO:0031011">
    <property type="term" value="C:Ino80 complex"/>
    <property type="evidence" value="ECO:0007669"/>
    <property type="project" value="UniProtKB-UniRule"/>
</dbReference>
<feature type="compositionally biased region" description="Low complexity" evidence="17">
    <location>
        <begin position="189"/>
        <end position="198"/>
    </location>
</feature>
<reference evidence="21 22" key="1">
    <citation type="journal article" date="2018" name="Mol. Biol. Evol.">
        <title>Broad Genomic Sampling Reveals a Smut Pathogenic Ancestry of the Fungal Clade Ustilaginomycotina.</title>
        <authorList>
            <person name="Kijpornyongpan T."/>
            <person name="Mondo S.J."/>
            <person name="Barry K."/>
            <person name="Sandor L."/>
            <person name="Lee J."/>
            <person name="Lipzen A."/>
            <person name="Pangilinan J."/>
            <person name="LaButti K."/>
            <person name="Hainaut M."/>
            <person name="Henrissat B."/>
            <person name="Grigoriev I.V."/>
            <person name="Spatafora J.W."/>
            <person name="Aime M.C."/>
        </authorList>
    </citation>
    <scope>NUCLEOTIDE SEQUENCE [LARGE SCALE GENOMIC DNA]</scope>
    <source>
        <strain evidence="21 22">MCA 5214</strain>
    </source>
</reference>
<evidence type="ECO:0000256" key="14">
    <source>
        <dbReference type="ARBA" id="ARBA00023242"/>
    </source>
</evidence>
<dbReference type="Pfam" id="PF00176">
    <property type="entry name" value="SNF2-rel_dom"/>
    <property type="match status" value="1"/>
</dbReference>
<feature type="region of interest" description="Disordered" evidence="17">
    <location>
        <begin position="1"/>
        <end position="30"/>
    </location>
</feature>
<keyword evidence="7 16" id="KW-0067">ATP-binding</keyword>
<dbReference type="Gene3D" id="3.40.50.10810">
    <property type="entry name" value="Tandem AAA-ATPase domain"/>
    <property type="match status" value="1"/>
</dbReference>
<dbReference type="GO" id="GO:0006351">
    <property type="term" value="P:DNA-templated transcription"/>
    <property type="evidence" value="ECO:0007669"/>
    <property type="project" value="InterPro"/>
</dbReference>
<evidence type="ECO:0000256" key="17">
    <source>
        <dbReference type="SAM" id="MobiDB-lite"/>
    </source>
</evidence>
<dbReference type="InterPro" id="IPR020838">
    <property type="entry name" value="DBINO"/>
</dbReference>
<dbReference type="FunFam" id="3.40.50.300:FF:001304">
    <property type="entry name" value="DNA helicase INO80"/>
    <property type="match status" value="1"/>
</dbReference>
<evidence type="ECO:0000259" key="20">
    <source>
        <dbReference type="PROSITE" id="PS51413"/>
    </source>
</evidence>
<dbReference type="InterPro" id="IPR001650">
    <property type="entry name" value="Helicase_C-like"/>
</dbReference>
<dbReference type="InterPro" id="IPR050520">
    <property type="entry name" value="INO80/SWR1_helicase"/>
</dbReference>
<feature type="region of interest" description="Disordered" evidence="17">
    <location>
        <begin position="311"/>
        <end position="421"/>
    </location>
</feature>
<comment type="domain">
    <text evidence="16">The DBINO region is involved in binding to DNA.</text>
</comment>
<dbReference type="OrthoDB" id="372624at2759"/>
<evidence type="ECO:0000256" key="6">
    <source>
        <dbReference type="ARBA" id="ARBA00022801"/>
    </source>
</evidence>
<feature type="region of interest" description="Disordered" evidence="17">
    <location>
        <begin position="52"/>
        <end position="220"/>
    </location>
</feature>
<dbReference type="SUPFAM" id="SSF52540">
    <property type="entry name" value="P-loop containing nucleoside triphosphate hydrolases"/>
    <property type="match status" value="2"/>
</dbReference>
<protein>
    <recommendedName>
        <fullName evidence="3 16">Chromatin-remodeling ATPase INO80</fullName>
        <ecNumber evidence="16">3.6.4.-</ecNumber>
    </recommendedName>
</protein>
<feature type="compositionally biased region" description="Low complexity" evidence="17">
    <location>
        <begin position="104"/>
        <end position="116"/>
    </location>
</feature>
<evidence type="ECO:0000259" key="19">
    <source>
        <dbReference type="PROSITE" id="PS51194"/>
    </source>
</evidence>
<keyword evidence="11" id="KW-0010">Activator</keyword>
<evidence type="ECO:0000256" key="2">
    <source>
        <dbReference type="ARBA" id="ARBA00007025"/>
    </source>
</evidence>
<feature type="region of interest" description="Disordered" evidence="17">
    <location>
        <begin position="656"/>
        <end position="677"/>
    </location>
</feature>
<keyword evidence="10 16" id="KW-0238">DNA-binding</keyword>
<comment type="catalytic activity">
    <reaction evidence="15 16">
        <text>ATP + H2O = ADP + phosphate + H(+)</text>
        <dbReference type="Rhea" id="RHEA:13065"/>
        <dbReference type="ChEBI" id="CHEBI:15377"/>
        <dbReference type="ChEBI" id="CHEBI:15378"/>
        <dbReference type="ChEBI" id="CHEBI:30616"/>
        <dbReference type="ChEBI" id="CHEBI:43474"/>
        <dbReference type="ChEBI" id="CHEBI:456216"/>
    </reaction>
</comment>
<dbReference type="PROSITE" id="PS51192">
    <property type="entry name" value="HELICASE_ATP_BIND_1"/>
    <property type="match status" value="1"/>
</dbReference>
<comment type="subcellular location">
    <subcellularLocation>
        <location evidence="1 16">Nucleus</location>
    </subcellularLocation>
</comment>
<dbReference type="CDD" id="cd18002">
    <property type="entry name" value="DEXQc_INO80"/>
    <property type="match status" value="1"/>
</dbReference>
<dbReference type="InterPro" id="IPR049730">
    <property type="entry name" value="SNF2/RAD54-like_C"/>
</dbReference>
<comment type="function">
    <text evidence="16">ATPase component of the INO80 complex which remodels chromatin by shifting nucleosomes and is involved in DNA repair.</text>
</comment>
<feature type="compositionally biased region" description="Low complexity" evidence="17">
    <location>
        <begin position="65"/>
        <end position="80"/>
    </location>
</feature>
<comment type="subunit">
    <text evidence="16">Component of the INO80 chromatin-remodeling complex.</text>
</comment>
<dbReference type="GeneID" id="37025640"/>
<evidence type="ECO:0000256" key="3">
    <source>
        <dbReference type="ARBA" id="ARBA00019805"/>
    </source>
</evidence>
<dbReference type="InterPro" id="IPR031047">
    <property type="entry name" value="DEXQc_INO80"/>
</dbReference>
<evidence type="ECO:0000256" key="16">
    <source>
        <dbReference type="RuleBase" id="RU368001"/>
    </source>
</evidence>
<feature type="compositionally biased region" description="Basic residues" evidence="17">
    <location>
        <begin position="199"/>
        <end position="208"/>
    </location>
</feature>
<dbReference type="CDD" id="cd18793">
    <property type="entry name" value="SF2_C_SNF"/>
    <property type="match status" value="1"/>
</dbReference>
<feature type="domain" description="DBINO" evidence="20">
    <location>
        <begin position="435"/>
        <end position="560"/>
    </location>
</feature>
<evidence type="ECO:0000256" key="10">
    <source>
        <dbReference type="ARBA" id="ARBA00023125"/>
    </source>
</evidence>
<dbReference type="EMBL" id="KZ819669">
    <property type="protein sequence ID" value="PWN27090.1"/>
    <property type="molecule type" value="Genomic_DNA"/>
</dbReference>
<feature type="region of interest" description="Disordered" evidence="17">
    <location>
        <begin position="1484"/>
        <end position="1519"/>
    </location>
</feature>
<dbReference type="Pfam" id="PF13892">
    <property type="entry name" value="DBINO"/>
    <property type="match status" value="1"/>
</dbReference>
<dbReference type="EC" id="3.6.4.-" evidence="16"/>
<evidence type="ECO:0000256" key="15">
    <source>
        <dbReference type="ARBA" id="ARBA00049360"/>
    </source>
</evidence>
<evidence type="ECO:0000313" key="21">
    <source>
        <dbReference type="EMBL" id="PWN27090.1"/>
    </source>
</evidence>
<proteinExistence type="inferred from homology"/>
<keyword evidence="6 16" id="KW-0378">Hydrolase</keyword>
<organism evidence="21 22">
    <name type="scientific">Jaminaea rosea</name>
    <dbReference type="NCBI Taxonomy" id="1569628"/>
    <lineage>
        <taxon>Eukaryota</taxon>
        <taxon>Fungi</taxon>
        <taxon>Dikarya</taxon>
        <taxon>Basidiomycota</taxon>
        <taxon>Ustilaginomycotina</taxon>
        <taxon>Exobasidiomycetes</taxon>
        <taxon>Microstromatales</taxon>
        <taxon>Microstromatales incertae sedis</taxon>
        <taxon>Jaminaea</taxon>
    </lineage>
</organism>
<dbReference type="GO" id="GO:0006281">
    <property type="term" value="P:DNA repair"/>
    <property type="evidence" value="ECO:0007669"/>
    <property type="project" value="UniProtKB-UniRule"/>
</dbReference>
<keyword evidence="13 16" id="KW-0234">DNA repair</keyword>
<dbReference type="GO" id="GO:0042393">
    <property type="term" value="F:histone binding"/>
    <property type="evidence" value="ECO:0007669"/>
    <property type="project" value="TreeGrafter"/>
</dbReference>
<dbReference type="Proteomes" id="UP000245884">
    <property type="component" value="Unassembled WGS sequence"/>
</dbReference>
<evidence type="ECO:0000256" key="1">
    <source>
        <dbReference type="ARBA" id="ARBA00004123"/>
    </source>
</evidence>
<dbReference type="GO" id="GO:0060255">
    <property type="term" value="P:regulation of macromolecule metabolic process"/>
    <property type="evidence" value="ECO:0007669"/>
    <property type="project" value="UniProtKB-ARBA"/>
</dbReference>
<evidence type="ECO:0000256" key="13">
    <source>
        <dbReference type="ARBA" id="ARBA00023204"/>
    </source>
</evidence>
<sequence length="1693" mass="187255">MSGLPSHHTSLTSPGASGSSSNGANSNGFAANGVAMEQEVAASAVPSRPMMSISSILNDGGARQPSKTSASPMPPSASSLSPPPPSRAGWDNAHSTRQQHAERSAAGLAAASSPPRASRRNTQHPQQSPPMAAASSMERWSPASPSADGGRPAIVEPAMGSSSRPRGYSNGVSPPTDAAASHSKLRPPKAASMAAKSKSGYKTKRSRKKGDDFEEPDESNRFMWEDELEAYRVRLQLRAQAIEEAYEVRWEERHLSVEKRLAEGYEARLSAVVRKEEEKALIEQKRAEAAAKMQREAARRKKEAELDLELLATLEEGSPSTAHRSKNKSRPSKGHSKHASRPGPPDEAGDESGFGASTPSRGWRDKKRRMEDGPTGFPGASSPAGSDRGTPLPDADESMPMEPAGAGDQIPDPDGPPVPLDARRVRQLEDAHRRIWVNMARKEIPKVYRYVQSTTSSKASFAKRIAGVVERESRRVQARNSKSTKDVQQRSRKAMREMLVFWRRNEKEEKELRRKAEKEAADRLRKEEEMREAKRQARKLNFLITQTELYSHFVGNKLRTSEAEESEETSGGSKVIDPSPNNTDAPASVPPMDSHQQKDAAMHDSADNPELKDIDFDDDDESNLRAHAARNAQAAVLAAKDKAKAFDAVAEEERRKIKEMQGGEGEDAAASTSEKRIEEKDLGKAFDSDDMNFQNPTSMGQMNVTQPKMLTCQLKEYQLKGLNWLANLYEQGINGILADEMGLGKTVQSISLMSYLAEVHDIWGPFLVIAPSSTLHNWQQEISRFTPALKALPYWGNVKDRNILRKFWNKKHMSYNRDSPFHVLVTSYQLVVTDEKYFKRIKWQYMILDEAQAIKSSQSTRWRTLLSFNCRNRLLLTGTPVQNSMQELWALLHFIMPSLFDSHDEFSEWFSKDIEGHAENKGTLNEGQLRRLHMILKPFMLRRIKKNVQNELGDKIEIDVMCEMSARQKMLYRGLRENVSIAELMDRASNLHDEAGLKHLMNLVMQFRKVCNHPELFERADVTAPVHFGNFSRSGTFSREGDQLYCPDSATSAIEMRLPKLFVREGGLIKRPGPHTEAGFETKYLDGLFNIWRAGHIAKELQRDGSAFDALPLVDVSPKQAETAFHGHTAQQIIENIHREDRLAALEPYLCDNDFAASSVRPFARVSPRAAEIGPIDSAASLPPLTDVRQAYVQASPLANPEARVWQGPAIAPPVRLYADDGPFEAEQERQRRDHLVSSMLYGVPPPGCEREDLVEALRVPLPGLPPRGVLAESSVDQLPAAQMTVPQINKLIIDSSKLAHLDRLLRELKANDHRVLIYFQMTKMIDLMEEYLIYRQYKYLRLDGSSKISDRRDMVTDWQTKPELFVFLLSTRAGGLGINLTAADTVIFFDSDWNPSNDQQAMDRAHRLGQTKQVTVYRLITKGTIDERIIKMARNKKEVQDMVVGNKTYNEASGLAKPQEIVSLLMDDDQLADAMLRRRQAEEAALAQGKADNAREMHRKRRMNKEQAQCGGRSRGEDARDKLLDWTLDDDEDDFFGAKPPSATPKIEEIDSSRASPAASGNGRGRGRGRPSGSGRAASGTAKGPNKKKKTATAASKDGSPAAGDEEQGGPATASGSKKRPRTSTGDGEADGADKVGDTASSTAAPLADGANGSAPPPKKKRASMAQQSSVAPASEAPAQSAEASPKKPQES</sequence>
<evidence type="ECO:0000256" key="12">
    <source>
        <dbReference type="ARBA" id="ARBA00023163"/>
    </source>
</evidence>
<dbReference type="InterPro" id="IPR027417">
    <property type="entry name" value="P-loop_NTPase"/>
</dbReference>
<evidence type="ECO:0000256" key="7">
    <source>
        <dbReference type="ARBA" id="ARBA00022840"/>
    </source>
</evidence>
<keyword evidence="12" id="KW-0804">Transcription</keyword>
<dbReference type="RefSeq" id="XP_025361702.1">
    <property type="nucleotide sequence ID" value="XM_025503817.1"/>
</dbReference>
<dbReference type="Pfam" id="PF00271">
    <property type="entry name" value="Helicase_C"/>
    <property type="match status" value="1"/>
</dbReference>
<evidence type="ECO:0000256" key="9">
    <source>
        <dbReference type="ARBA" id="ARBA00023054"/>
    </source>
</evidence>
<accession>A0A316UP87</accession>
<dbReference type="PANTHER" id="PTHR45685:SF2">
    <property type="entry name" value="CHROMATIN-REMODELING ATPASE INO80"/>
    <property type="match status" value="1"/>
</dbReference>
<feature type="compositionally biased region" description="Low complexity" evidence="17">
    <location>
        <begin position="1667"/>
        <end position="1685"/>
    </location>
</feature>
<dbReference type="STRING" id="1569628.A0A316UP87"/>
<dbReference type="PROSITE" id="PS51194">
    <property type="entry name" value="HELICASE_CTER"/>
    <property type="match status" value="1"/>
</dbReference>
<feature type="domain" description="Helicase ATP-binding" evidence="18">
    <location>
        <begin position="726"/>
        <end position="898"/>
    </location>
</feature>
<dbReference type="Gene3D" id="3.40.50.300">
    <property type="entry name" value="P-loop containing nucleotide triphosphate hydrolases"/>
    <property type="match status" value="1"/>
</dbReference>
<evidence type="ECO:0000256" key="5">
    <source>
        <dbReference type="ARBA" id="ARBA00022763"/>
    </source>
</evidence>
<keyword evidence="22" id="KW-1185">Reference proteome</keyword>
<feature type="domain" description="Helicase C-terminal" evidence="19">
    <location>
        <begin position="1301"/>
        <end position="1456"/>
    </location>
</feature>
<keyword evidence="14" id="KW-0539">Nucleus</keyword>
<dbReference type="InterPro" id="IPR014001">
    <property type="entry name" value="Helicase_ATP-bd"/>
</dbReference>
<dbReference type="PROSITE" id="PS51413">
    <property type="entry name" value="DBINO"/>
    <property type="match status" value="1"/>
</dbReference>
<evidence type="ECO:0000259" key="18">
    <source>
        <dbReference type="PROSITE" id="PS51192"/>
    </source>
</evidence>
<comment type="similarity">
    <text evidence="2 16">Belongs to the SNF2/RAD54 helicase family.</text>
</comment>
<gene>
    <name evidence="21" type="ORF">BDZ90DRAFT_185740</name>
</gene>
<evidence type="ECO:0000256" key="4">
    <source>
        <dbReference type="ARBA" id="ARBA00022741"/>
    </source>
</evidence>
<feature type="compositionally biased region" description="Low complexity" evidence="17">
    <location>
        <begin position="1572"/>
        <end position="1585"/>
    </location>
</feature>
<feature type="compositionally biased region" description="Low complexity" evidence="17">
    <location>
        <begin position="15"/>
        <end position="30"/>
    </location>
</feature>
<evidence type="ECO:0000256" key="11">
    <source>
        <dbReference type="ARBA" id="ARBA00023159"/>
    </source>
</evidence>
<dbReference type="GO" id="GO:0005524">
    <property type="term" value="F:ATP binding"/>
    <property type="evidence" value="ECO:0007669"/>
    <property type="project" value="UniProtKB-UniRule"/>
</dbReference>
<dbReference type="GO" id="GO:0016887">
    <property type="term" value="F:ATP hydrolysis activity"/>
    <property type="evidence" value="ECO:0007669"/>
    <property type="project" value="TreeGrafter"/>
</dbReference>
<dbReference type="SMART" id="SM00490">
    <property type="entry name" value="HELICc"/>
    <property type="match status" value="1"/>
</dbReference>
<dbReference type="SMART" id="SM00487">
    <property type="entry name" value="DEXDc"/>
    <property type="match status" value="1"/>
</dbReference>
<feature type="compositionally biased region" description="Basic and acidic residues" evidence="17">
    <location>
        <begin position="595"/>
        <end position="614"/>
    </location>
</feature>
<dbReference type="GO" id="GO:0003677">
    <property type="term" value="F:DNA binding"/>
    <property type="evidence" value="ECO:0007669"/>
    <property type="project" value="UniProtKB-UniRule"/>
</dbReference>
<keyword evidence="5 16" id="KW-0227">DNA damage</keyword>
<dbReference type="InterPro" id="IPR000330">
    <property type="entry name" value="SNF2_N"/>
</dbReference>
<keyword evidence="4" id="KW-0547">Nucleotide-binding</keyword>
<dbReference type="GO" id="GO:0140658">
    <property type="term" value="F:ATP-dependent chromatin remodeler activity"/>
    <property type="evidence" value="ECO:0007669"/>
    <property type="project" value="InterPro"/>
</dbReference>
<feature type="region of interest" description="Disordered" evidence="17">
    <location>
        <begin position="1531"/>
        <end position="1693"/>
    </location>
</feature>
<dbReference type="PANTHER" id="PTHR45685">
    <property type="entry name" value="HELICASE SRCAP-RELATED"/>
    <property type="match status" value="1"/>
</dbReference>
<keyword evidence="9" id="KW-0175">Coiled coil</keyword>
<dbReference type="InterPro" id="IPR038718">
    <property type="entry name" value="SNF2-like_sf"/>
</dbReference>
<evidence type="ECO:0000256" key="8">
    <source>
        <dbReference type="ARBA" id="ARBA00023015"/>
    </source>
</evidence>